<feature type="compositionally biased region" description="Low complexity" evidence="1">
    <location>
        <begin position="211"/>
        <end position="227"/>
    </location>
</feature>
<protein>
    <submittedName>
        <fullName evidence="2">Uncharacterized protein</fullName>
    </submittedName>
</protein>
<keyword evidence="3" id="KW-1185">Reference proteome</keyword>
<feature type="region of interest" description="Disordered" evidence="1">
    <location>
        <begin position="196"/>
        <end position="232"/>
    </location>
</feature>
<dbReference type="EMBL" id="CM035444">
    <property type="protein sequence ID" value="KAH7277626.1"/>
    <property type="molecule type" value="Genomic_DNA"/>
</dbReference>
<sequence length="258" mass="29209">MVHYQASSFRDGRTNPTMSRFFSHSQSVRQESHEDKGSITELGYHRLDTEAWKANHVRRLHTASNLQSFTVVAACYVSTCDPWRSTGSSSHRLINYDCKRSGEVDAKAQKLTRNVPDANDANPLNHQCEPGVSTNRSHSEICRRRVKAYPHLATRMNVCVIREGNGSSMHRVKLKQRSAEKTVNHHLFRNVSVTTSHRHHAKVGSDDAALSHISRSRSTSKESSTNSALAAHYKQRKIDSQALERKSYLPYRTRLLGC</sequence>
<feature type="compositionally biased region" description="Polar residues" evidence="1">
    <location>
        <begin position="1"/>
        <end position="29"/>
    </location>
</feature>
<feature type="region of interest" description="Disordered" evidence="1">
    <location>
        <begin position="115"/>
        <end position="135"/>
    </location>
</feature>
<name>A0A8T2Q1W8_CERRI</name>
<evidence type="ECO:0000256" key="1">
    <source>
        <dbReference type="SAM" id="MobiDB-lite"/>
    </source>
</evidence>
<evidence type="ECO:0000313" key="3">
    <source>
        <dbReference type="Proteomes" id="UP000825935"/>
    </source>
</evidence>
<accession>A0A8T2Q1W8</accession>
<reference evidence="2" key="1">
    <citation type="submission" date="2021-08" db="EMBL/GenBank/DDBJ databases">
        <title>WGS assembly of Ceratopteris richardii.</title>
        <authorList>
            <person name="Marchant D.B."/>
            <person name="Chen G."/>
            <person name="Jenkins J."/>
            <person name="Shu S."/>
            <person name="Leebens-Mack J."/>
            <person name="Grimwood J."/>
            <person name="Schmutz J."/>
            <person name="Soltis P."/>
            <person name="Soltis D."/>
            <person name="Chen Z.-H."/>
        </authorList>
    </citation>
    <scope>NUCLEOTIDE SEQUENCE</scope>
    <source>
        <strain evidence="2">Whitten #5841</strain>
        <tissue evidence="2">Leaf</tissue>
    </source>
</reference>
<organism evidence="2 3">
    <name type="scientific">Ceratopteris richardii</name>
    <name type="common">Triangle waterfern</name>
    <dbReference type="NCBI Taxonomy" id="49495"/>
    <lineage>
        <taxon>Eukaryota</taxon>
        <taxon>Viridiplantae</taxon>
        <taxon>Streptophyta</taxon>
        <taxon>Embryophyta</taxon>
        <taxon>Tracheophyta</taxon>
        <taxon>Polypodiopsida</taxon>
        <taxon>Polypodiidae</taxon>
        <taxon>Polypodiales</taxon>
        <taxon>Pteridineae</taxon>
        <taxon>Pteridaceae</taxon>
        <taxon>Parkerioideae</taxon>
        <taxon>Ceratopteris</taxon>
    </lineage>
</organism>
<gene>
    <name evidence="2" type="ORF">KP509_39G059800</name>
</gene>
<dbReference type="Proteomes" id="UP000825935">
    <property type="component" value="Chromosome 39"/>
</dbReference>
<proteinExistence type="predicted"/>
<dbReference type="AlphaFoldDB" id="A0A8T2Q1W8"/>
<feature type="region of interest" description="Disordered" evidence="1">
    <location>
        <begin position="1"/>
        <end position="37"/>
    </location>
</feature>
<evidence type="ECO:0000313" key="2">
    <source>
        <dbReference type="EMBL" id="KAH7277626.1"/>
    </source>
</evidence>
<comment type="caution">
    <text evidence="2">The sequence shown here is derived from an EMBL/GenBank/DDBJ whole genome shotgun (WGS) entry which is preliminary data.</text>
</comment>